<evidence type="ECO:0000259" key="2">
    <source>
        <dbReference type="SMART" id="SM00470"/>
    </source>
</evidence>
<dbReference type="GO" id="GO:0007059">
    <property type="term" value="P:chromosome segregation"/>
    <property type="evidence" value="ECO:0007669"/>
    <property type="project" value="TreeGrafter"/>
</dbReference>
<feature type="region of interest" description="Disordered" evidence="1">
    <location>
        <begin position="1"/>
        <end position="20"/>
    </location>
</feature>
<dbReference type="RefSeq" id="WP_187015468.1">
    <property type="nucleotide sequence ID" value="NZ_JACOQI010000014.1"/>
</dbReference>
<dbReference type="InterPro" id="IPR003115">
    <property type="entry name" value="ParB_N"/>
</dbReference>
<protein>
    <submittedName>
        <fullName evidence="3">ParB N-terminal domain-containing protein</fullName>
    </submittedName>
</protein>
<feature type="compositionally biased region" description="Polar residues" evidence="1">
    <location>
        <begin position="10"/>
        <end position="20"/>
    </location>
</feature>
<organism evidence="3 4">
    <name type="scientific">Dysosmobacter segnis</name>
    <dbReference type="NCBI Taxonomy" id="2763042"/>
    <lineage>
        <taxon>Bacteria</taxon>
        <taxon>Bacillati</taxon>
        <taxon>Bacillota</taxon>
        <taxon>Clostridia</taxon>
        <taxon>Eubacteriales</taxon>
        <taxon>Oscillospiraceae</taxon>
        <taxon>Dysosmobacter</taxon>
    </lineage>
</organism>
<dbReference type="SUPFAM" id="SSF110849">
    <property type="entry name" value="ParB/Sulfiredoxin"/>
    <property type="match status" value="1"/>
</dbReference>
<feature type="domain" description="ParB-like N-terminal" evidence="2">
    <location>
        <begin position="38"/>
        <end position="147"/>
    </location>
</feature>
<dbReference type="InterPro" id="IPR036086">
    <property type="entry name" value="ParB/Sulfiredoxin_sf"/>
</dbReference>
<evidence type="ECO:0000313" key="3">
    <source>
        <dbReference type="EMBL" id="MBC5771252.1"/>
    </source>
</evidence>
<gene>
    <name evidence="3" type="ORF">H8Z83_13145</name>
</gene>
<evidence type="ECO:0000313" key="4">
    <source>
        <dbReference type="Proteomes" id="UP000620327"/>
    </source>
</evidence>
<dbReference type="AlphaFoldDB" id="A0A923MIB7"/>
<keyword evidence="4" id="KW-1185">Reference proteome</keyword>
<reference evidence="3" key="1">
    <citation type="submission" date="2020-08" db="EMBL/GenBank/DDBJ databases">
        <title>Genome public.</title>
        <authorList>
            <person name="Liu C."/>
            <person name="Sun Q."/>
        </authorList>
    </citation>
    <scope>NUCLEOTIDE SEQUENCE</scope>
    <source>
        <strain evidence="3">BX15</strain>
    </source>
</reference>
<dbReference type="SMART" id="SM00470">
    <property type="entry name" value="ParB"/>
    <property type="match status" value="1"/>
</dbReference>
<name>A0A923MIB7_9FIRM</name>
<proteinExistence type="predicted"/>
<dbReference type="PANTHER" id="PTHR33375:SF1">
    <property type="entry name" value="CHROMOSOME-PARTITIONING PROTEIN PARB-RELATED"/>
    <property type="match status" value="1"/>
</dbReference>
<comment type="caution">
    <text evidence="3">The sequence shown here is derived from an EMBL/GenBank/DDBJ whole genome shotgun (WGS) entry which is preliminary data.</text>
</comment>
<dbReference type="EMBL" id="JACOQI010000014">
    <property type="protein sequence ID" value="MBC5771252.1"/>
    <property type="molecule type" value="Genomic_DNA"/>
</dbReference>
<dbReference type="Pfam" id="PF02195">
    <property type="entry name" value="ParB_N"/>
    <property type="match status" value="1"/>
</dbReference>
<dbReference type="InterPro" id="IPR050336">
    <property type="entry name" value="Chromosome_partition/occlusion"/>
</dbReference>
<dbReference type="GO" id="GO:0005694">
    <property type="term" value="C:chromosome"/>
    <property type="evidence" value="ECO:0007669"/>
    <property type="project" value="TreeGrafter"/>
</dbReference>
<sequence>MGKLDKLKSQIPQGSQELSTKNHLAKTEIAMSFQNEGTELTRILLRNIEFNPHNLWSCNDDDESIQQLADAIERNGLLHNIVVSQREDGTFMLLSGERRVKALRLLQKREQESDPTGQKAHKWDRVQAQTYTGLDELSELIILDEANIMVRGLSGDAKTIQACISRYLDNLQAKFQVDRRAAEAYFKSRTQMTDSTVQRYTQFDKSLIDDVKEFFQNGTISHAQALSLCPLEPSEQILYVNAINKAIQMSNGDKALEHTYVTRITDRAAQAARMTNGREAELARLEEAIIPPVHAKPAGDVAVRTQKATLIRKYEKVTFDLSKITSSKRRLNSLRKMDAADGDGSIVESLDKLAKEAAELADLLRNGQ</sequence>
<dbReference type="Gene3D" id="3.90.1530.30">
    <property type="match status" value="1"/>
</dbReference>
<evidence type="ECO:0000256" key="1">
    <source>
        <dbReference type="SAM" id="MobiDB-lite"/>
    </source>
</evidence>
<dbReference type="PANTHER" id="PTHR33375">
    <property type="entry name" value="CHROMOSOME-PARTITIONING PROTEIN PARB-RELATED"/>
    <property type="match status" value="1"/>
</dbReference>
<accession>A0A923MIB7</accession>
<dbReference type="Proteomes" id="UP000620327">
    <property type="component" value="Unassembled WGS sequence"/>
</dbReference>